<reference evidence="3 4" key="2">
    <citation type="submission" date="2017-07" db="EMBL/GenBank/DDBJ databases">
        <title>Candidatus Dactylopiibacterium carminicum, a nitrogen-fixing symbiont of the cochineal insect Dactylopius coccus and Dactylopius opuntiae (Hemiptera: Coccoidea: Dactylopiidae).</title>
        <authorList>
            <person name="Vera A."/>
        </authorList>
    </citation>
    <scope>NUCLEOTIDE SEQUENCE [LARGE SCALE GENOMIC DNA]</scope>
    <source>
        <strain evidence="3 4">NFDCM</strain>
    </source>
</reference>
<keyword evidence="5" id="KW-1185">Reference proteome</keyword>
<gene>
    <name evidence="2" type="ORF">BGI27_04175</name>
    <name evidence="3" type="ORF">CGU29_05380</name>
</gene>
<proteinExistence type="predicted"/>
<name>A0A272EVD7_9RHOO</name>
<evidence type="ECO:0000313" key="2">
    <source>
        <dbReference type="EMBL" id="KAF7600097.1"/>
    </source>
</evidence>
<evidence type="ECO:0000313" key="4">
    <source>
        <dbReference type="Proteomes" id="UP000216107"/>
    </source>
</evidence>
<dbReference type="Proteomes" id="UP000216107">
    <property type="component" value="Unassembled WGS sequence"/>
</dbReference>
<accession>A0A272EVD7</accession>
<dbReference type="OrthoDB" id="9809126at2"/>
<feature type="domain" description="Replication initiation protein-like C-terminal" evidence="1">
    <location>
        <begin position="144"/>
        <end position="219"/>
    </location>
</feature>
<dbReference type="Proteomes" id="UP000623509">
    <property type="component" value="Unassembled WGS sequence"/>
</dbReference>
<reference evidence="2 5" key="1">
    <citation type="submission" date="2016-08" db="EMBL/GenBank/DDBJ databases">
        <title>Candidatus Dactylopiibacterium carminicum genome sequence.</title>
        <authorList>
            <person name="Ramirez-Puebla S.T."/>
            <person name="Ormeno-Orrillo E."/>
            <person name="Vera-Ponce De Leon A."/>
            <person name="Luis L."/>
            <person name="Sanchez-Flores A."/>
            <person name="Monica R."/>
            <person name="Martinez-Romero E."/>
        </authorList>
    </citation>
    <scope>NUCLEOTIDE SEQUENCE [LARGE SCALE GENOMIC DNA]</scope>
    <source>
        <strain evidence="2">END1</strain>
    </source>
</reference>
<evidence type="ECO:0000313" key="3">
    <source>
        <dbReference type="EMBL" id="PAS94073.1"/>
    </source>
</evidence>
<dbReference type="Pfam" id="PF02486">
    <property type="entry name" value="Rep_trans"/>
    <property type="match status" value="1"/>
</dbReference>
<comment type="caution">
    <text evidence="3">The sequence shown here is derived from an EMBL/GenBank/DDBJ whole genome shotgun (WGS) entry which is preliminary data.</text>
</comment>
<dbReference type="EMBL" id="NMRN01000010">
    <property type="protein sequence ID" value="PAS94073.1"/>
    <property type="molecule type" value="Genomic_DNA"/>
</dbReference>
<protein>
    <recommendedName>
        <fullName evidence="1">Replication initiation protein-like C-terminal domain-containing protein</fullName>
    </recommendedName>
</protein>
<dbReference type="AlphaFoldDB" id="A0A272EVD7"/>
<sequence length="223" mass="24157">MSRPSAVATYAAQAKRASGGAAAAALLTGGESFQHPEGGAKVDWLTVTFLPEPDEHPGLNCHDQLLTWLGGSVFGEECAGMLGYDHGVRYYIPVNGTPIFIGRCDWGGDFKKGRARLDLSGTGCSKVADWHAVRQWAESLIQPVITRVDLAVDCLQGEFSIEDAVAWYQGGEFNAGGRNPRHSTPGDWLNPHYGRTLEIGRRTNGKMLRAYEKGRQLGDPDSP</sequence>
<evidence type="ECO:0000313" key="5">
    <source>
        <dbReference type="Proteomes" id="UP000623509"/>
    </source>
</evidence>
<organism evidence="3 4">
    <name type="scientific">Candidatus Dactylopiibacterium carminicum</name>
    <dbReference type="NCBI Taxonomy" id="857335"/>
    <lineage>
        <taxon>Bacteria</taxon>
        <taxon>Pseudomonadati</taxon>
        <taxon>Pseudomonadota</taxon>
        <taxon>Betaproteobacteria</taxon>
        <taxon>Rhodocyclales</taxon>
        <taxon>Rhodocyclaceae</taxon>
        <taxon>Candidatus Dactylopiibacterium</taxon>
    </lineage>
</organism>
<dbReference type="RefSeq" id="WP_095523660.1">
    <property type="nucleotide sequence ID" value="NZ_MDUX01000009.1"/>
</dbReference>
<dbReference type="EMBL" id="MDUX01000009">
    <property type="protein sequence ID" value="KAF7600097.1"/>
    <property type="molecule type" value="Genomic_DNA"/>
</dbReference>
<dbReference type="InterPro" id="IPR003491">
    <property type="entry name" value="REP-like_C"/>
</dbReference>
<evidence type="ECO:0000259" key="1">
    <source>
        <dbReference type="Pfam" id="PF02486"/>
    </source>
</evidence>